<comment type="cofactor">
    <cofactor evidence="1">
        <name>Zn(2+)</name>
        <dbReference type="ChEBI" id="CHEBI:29105"/>
    </cofactor>
</comment>
<dbReference type="STRING" id="747525.W4KFJ4"/>
<keyword evidence="10" id="KW-1185">Reference proteome</keyword>
<name>W4KFJ4_HETIT</name>
<dbReference type="KEGG" id="hir:HETIRDRAFT_415545"/>
<dbReference type="HAMAP" id="MF_01818">
    <property type="entry name" value="RNase_Z_BN"/>
    <property type="match status" value="1"/>
</dbReference>
<dbReference type="SUPFAM" id="SSF56281">
    <property type="entry name" value="Metallo-hydrolase/oxidoreductase"/>
    <property type="match status" value="1"/>
</dbReference>
<evidence type="ECO:0000256" key="7">
    <source>
        <dbReference type="ARBA" id="ARBA00022801"/>
    </source>
</evidence>
<reference evidence="9 10" key="1">
    <citation type="journal article" date="2012" name="New Phytol.">
        <title>Insight into trade-off between wood decay and parasitism from the genome of a fungal forest pathogen.</title>
        <authorList>
            <person name="Olson A."/>
            <person name="Aerts A."/>
            <person name="Asiegbu F."/>
            <person name="Belbahri L."/>
            <person name="Bouzid O."/>
            <person name="Broberg A."/>
            <person name="Canback B."/>
            <person name="Coutinho P.M."/>
            <person name="Cullen D."/>
            <person name="Dalman K."/>
            <person name="Deflorio G."/>
            <person name="van Diepen L.T."/>
            <person name="Dunand C."/>
            <person name="Duplessis S."/>
            <person name="Durling M."/>
            <person name="Gonthier P."/>
            <person name="Grimwood J."/>
            <person name="Fossdal C.G."/>
            <person name="Hansson D."/>
            <person name="Henrissat B."/>
            <person name="Hietala A."/>
            <person name="Himmelstrand K."/>
            <person name="Hoffmeister D."/>
            <person name="Hogberg N."/>
            <person name="James T.Y."/>
            <person name="Karlsson M."/>
            <person name="Kohler A."/>
            <person name="Kues U."/>
            <person name="Lee Y.H."/>
            <person name="Lin Y.C."/>
            <person name="Lind M."/>
            <person name="Lindquist E."/>
            <person name="Lombard V."/>
            <person name="Lucas S."/>
            <person name="Lunden K."/>
            <person name="Morin E."/>
            <person name="Murat C."/>
            <person name="Park J."/>
            <person name="Raffaello T."/>
            <person name="Rouze P."/>
            <person name="Salamov A."/>
            <person name="Schmutz J."/>
            <person name="Solheim H."/>
            <person name="Stahlberg J."/>
            <person name="Velez H."/>
            <person name="de Vries R.P."/>
            <person name="Wiebenga A."/>
            <person name="Woodward S."/>
            <person name="Yakovlev I."/>
            <person name="Garbelotto M."/>
            <person name="Martin F."/>
            <person name="Grigoriev I.V."/>
            <person name="Stenlid J."/>
        </authorList>
    </citation>
    <scope>NUCLEOTIDE SEQUENCE [LARGE SCALE GENOMIC DNA]</scope>
    <source>
        <strain evidence="9 10">TC 32-1</strain>
    </source>
</reference>
<protein>
    <submittedName>
        <fullName evidence="9">Uncharacterized protein</fullName>
    </submittedName>
</protein>
<proteinExistence type="inferred from homology"/>
<comment type="subunit">
    <text evidence="2">Homodimer.</text>
</comment>
<dbReference type="GeneID" id="20673257"/>
<dbReference type="GO" id="GO:0005634">
    <property type="term" value="C:nucleus"/>
    <property type="evidence" value="ECO:0007669"/>
    <property type="project" value="TreeGrafter"/>
</dbReference>
<dbReference type="HOGENOM" id="CLU_031317_4_0_1"/>
<dbReference type="GO" id="GO:0042781">
    <property type="term" value="F:3'-tRNA processing endoribonuclease activity"/>
    <property type="evidence" value="ECO:0007669"/>
    <property type="project" value="TreeGrafter"/>
</dbReference>
<keyword evidence="6" id="KW-0255">Endonuclease</keyword>
<dbReference type="PANTHER" id="PTHR46018">
    <property type="entry name" value="ZINC PHOSPHODIESTERASE ELAC PROTEIN 1"/>
    <property type="match status" value="1"/>
</dbReference>
<dbReference type="OrthoDB" id="527344at2759"/>
<dbReference type="RefSeq" id="XP_009543547.1">
    <property type="nucleotide sequence ID" value="XM_009545252.1"/>
</dbReference>
<dbReference type="PANTHER" id="PTHR46018:SF2">
    <property type="entry name" value="ZINC PHOSPHODIESTERASE ELAC PROTEIN 1"/>
    <property type="match status" value="1"/>
</dbReference>
<keyword evidence="4" id="KW-0540">Nuclease</keyword>
<evidence type="ECO:0000313" key="10">
    <source>
        <dbReference type="Proteomes" id="UP000030671"/>
    </source>
</evidence>
<dbReference type="AlphaFoldDB" id="W4KFJ4"/>
<evidence type="ECO:0000256" key="3">
    <source>
        <dbReference type="ARBA" id="ARBA00022694"/>
    </source>
</evidence>
<evidence type="ECO:0000256" key="1">
    <source>
        <dbReference type="ARBA" id="ARBA00001947"/>
    </source>
</evidence>
<keyword evidence="8" id="KW-0862">Zinc</keyword>
<dbReference type="Pfam" id="PF23023">
    <property type="entry name" value="Anti-Pycsar_Apyc1"/>
    <property type="match status" value="1"/>
</dbReference>
<dbReference type="InterPro" id="IPR036866">
    <property type="entry name" value="RibonucZ/Hydroxyglut_hydro"/>
</dbReference>
<keyword evidence="3" id="KW-0819">tRNA processing</keyword>
<evidence type="ECO:0000256" key="4">
    <source>
        <dbReference type="ARBA" id="ARBA00022722"/>
    </source>
</evidence>
<keyword evidence="7" id="KW-0378">Hydrolase</keyword>
<organism evidence="9 10">
    <name type="scientific">Heterobasidion irregulare (strain TC 32-1)</name>
    <dbReference type="NCBI Taxonomy" id="747525"/>
    <lineage>
        <taxon>Eukaryota</taxon>
        <taxon>Fungi</taxon>
        <taxon>Dikarya</taxon>
        <taxon>Basidiomycota</taxon>
        <taxon>Agaricomycotina</taxon>
        <taxon>Agaricomycetes</taxon>
        <taxon>Russulales</taxon>
        <taxon>Bondarzewiaceae</taxon>
        <taxon>Heterobasidion</taxon>
        <taxon>Heterobasidion annosum species complex</taxon>
    </lineage>
</organism>
<dbReference type="GO" id="GO:0046872">
    <property type="term" value="F:metal ion binding"/>
    <property type="evidence" value="ECO:0007669"/>
    <property type="project" value="UniProtKB-KW"/>
</dbReference>
<dbReference type="CDD" id="cd07717">
    <property type="entry name" value="RNaseZ_ZiPD-like_MBL-fold"/>
    <property type="match status" value="1"/>
</dbReference>
<dbReference type="Gene3D" id="3.60.15.10">
    <property type="entry name" value="Ribonuclease Z/Hydroxyacylglutathione hydrolase-like"/>
    <property type="match status" value="1"/>
</dbReference>
<evidence type="ECO:0000256" key="5">
    <source>
        <dbReference type="ARBA" id="ARBA00022723"/>
    </source>
</evidence>
<accession>W4KFJ4</accession>
<dbReference type="Proteomes" id="UP000030671">
    <property type="component" value="Unassembled WGS sequence"/>
</dbReference>
<dbReference type="InParanoid" id="W4KFJ4"/>
<gene>
    <name evidence="9" type="ORF">HETIRDRAFT_415545</name>
</gene>
<dbReference type="EMBL" id="KI925456">
    <property type="protein sequence ID" value="ETW83801.1"/>
    <property type="molecule type" value="Genomic_DNA"/>
</dbReference>
<evidence type="ECO:0000313" key="9">
    <source>
        <dbReference type="EMBL" id="ETW83801.1"/>
    </source>
</evidence>
<evidence type="ECO:0000256" key="6">
    <source>
        <dbReference type="ARBA" id="ARBA00022759"/>
    </source>
</evidence>
<sequence length="377" mass="41013">MISSINITFLGTASAQPSSTRNHSALALRLSGGVWLFDCGEATQHQIQRSQVKMGKIEKIFITHTHGDHIFGILPLLASRLNGAGGITEGEDSRAEEPIEIYGPLGTRAYIRNGLSYSHTLLGGPYVVHELRFPTDPQDGDFTSLPRLPFESPTGRNISQANGIWTDIFKNDLISVSAAPILHSVPCVGYVVTEAPVPGKIDPRQYIPHIKRTGAPMTVMRRVQQGESVELPDGTVLRGPDRRQGRKLAILGDTYDPSPIADLAAGVDILIHEATNAYLRGVVAETKESDTVESVEARTKLRGHSTPQMAGAFAQRIAAKKLVLNHFSARYAGDDHKDPLARTTMNAIKALAQENYNGPVVCARDFMSFDVEFSSHS</sequence>
<keyword evidence="5" id="KW-0479">Metal-binding</keyword>
<evidence type="ECO:0000256" key="8">
    <source>
        <dbReference type="ARBA" id="ARBA00022833"/>
    </source>
</evidence>
<dbReference type="InterPro" id="IPR013471">
    <property type="entry name" value="RNase_Z/BN"/>
</dbReference>
<dbReference type="eggNOG" id="KOG2121">
    <property type="taxonomic scope" value="Eukaryota"/>
</dbReference>
<evidence type="ECO:0000256" key="2">
    <source>
        <dbReference type="ARBA" id="ARBA00011738"/>
    </source>
</evidence>